<reference evidence="2 3" key="1">
    <citation type="submission" date="2019-03" db="EMBL/GenBank/DDBJ databases">
        <title>Metabolic potential of uncultured bacteria and archaea associated with petroleum seepage in deep-sea sediments.</title>
        <authorList>
            <person name="Dong X."/>
            <person name="Hubert C."/>
        </authorList>
    </citation>
    <scope>NUCLEOTIDE SEQUENCE [LARGE SCALE GENOMIC DNA]</scope>
    <source>
        <strain evidence="2">E44_bin18</strain>
    </source>
</reference>
<name>A0A523URK4_UNCT6</name>
<dbReference type="Pfam" id="PF00753">
    <property type="entry name" value="Lactamase_B"/>
    <property type="match status" value="1"/>
</dbReference>
<evidence type="ECO:0000259" key="1">
    <source>
        <dbReference type="SMART" id="SM00849"/>
    </source>
</evidence>
<accession>A0A523URK4</accession>
<dbReference type="PIRSF" id="PIRSF004944">
    <property type="entry name" value="UCP004944_hydrls"/>
    <property type="match status" value="1"/>
</dbReference>
<feature type="domain" description="Metallo-beta-lactamase" evidence="1">
    <location>
        <begin position="14"/>
        <end position="226"/>
    </location>
</feature>
<dbReference type="SMART" id="SM00849">
    <property type="entry name" value="Lactamase_B"/>
    <property type="match status" value="1"/>
</dbReference>
<dbReference type="InterPro" id="IPR050114">
    <property type="entry name" value="UPF0173_UPF0282_UlaG_hydrolase"/>
</dbReference>
<dbReference type="HAMAP" id="MF_01406">
    <property type="entry name" value="UPF0282"/>
    <property type="match status" value="1"/>
</dbReference>
<keyword evidence="2" id="KW-0378">Hydrolase</keyword>
<dbReference type="Proteomes" id="UP000315525">
    <property type="component" value="Unassembled WGS sequence"/>
</dbReference>
<dbReference type="Gene3D" id="3.60.15.10">
    <property type="entry name" value="Ribonuclease Z/Hydroxyacylglutathione hydrolase-like"/>
    <property type="match status" value="1"/>
</dbReference>
<dbReference type="PANTHER" id="PTHR43546:SF4">
    <property type="entry name" value="UPF0282 PROTEIN MJ1629"/>
    <property type="match status" value="1"/>
</dbReference>
<sequence length="279" mass="31834">MVIVPLAFDSMGARGSSCLVEVGGKKILIDPGVNLGPKRHKLPPHPLEEERKKSLWGRIKLSGEEADIIVLTHYHYDHLNPEGYDVFYNKTIFLKHPEKNLNYNQMRRASLLLEDIKNKVQEIVFADGVTINMQDVTISFSQAVPHGMDTRRGCVIQVFIEGGSGSFLFTSDIEGANLNEQIDFIIEKNPDILLIDGPAITFPECRSHRISEIVEKTDIKKIVIDHHIMRETNWKEYIEDAYMVAREKGVEILSAAEFKGEEEDLLEARRVELYEKYPI</sequence>
<dbReference type="GO" id="GO:0016787">
    <property type="term" value="F:hydrolase activity"/>
    <property type="evidence" value="ECO:0007669"/>
    <property type="project" value="UniProtKB-KW"/>
</dbReference>
<protein>
    <submittedName>
        <fullName evidence="2">MBL fold metallo-hydrolase</fullName>
    </submittedName>
</protein>
<dbReference type="PANTHER" id="PTHR43546">
    <property type="entry name" value="UPF0173 METAL-DEPENDENT HYDROLASE MJ1163-RELATED"/>
    <property type="match status" value="1"/>
</dbReference>
<dbReference type="EMBL" id="SOJN01000094">
    <property type="protein sequence ID" value="TET45124.1"/>
    <property type="molecule type" value="Genomic_DNA"/>
</dbReference>
<dbReference type="InterPro" id="IPR014426">
    <property type="entry name" value="UPF0282_hydrls"/>
</dbReference>
<comment type="caution">
    <text evidence="2">The sequence shown here is derived from an EMBL/GenBank/DDBJ whole genome shotgun (WGS) entry which is preliminary data.</text>
</comment>
<gene>
    <name evidence="2" type="ORF">E3J62_08410</name>
</gene>
<dbReference type="AlphaFoldDB" id="A0A523URK4"/>
<dbReference type="SUPFAM" id="SSF56281">
    <property type="entry name" value="Metallo-hydrolase/oxidoreductase"/>
    <property type="match status" value="1"/>
</dbReference>
<dbReference type="InterPro" id="IPR001279">
    <property type="entry name" value="Metallo-B-lactamas"/>
</dbReference>
<evidence type="ECO:0000313" key="2">
    <source>
        <dbReference type="EMBL" id="TET45124.1"/>
    </source>
</evidence>
<evidence type="ECO:0000313" key="3">
    <source>
        <dbReference type="Proteomes" id="UP000315525"/>
    </source>
</evidence>
<proteinExistence type="inferred from homology"/>
<organism evidence="2 3">
    <name type="scientific">candidate division TA06 bacterium</name>
    <dbReference type="NCBI Taxonomy" id="2250710"/>
    <lineage>
        <taxon>Bacteria</taxon>
        <taxon>Bacteria division TA06</taxon>
    </lineage>
</organism>
<dbReference type="InterPro" id="IPR036866">
    <property type="entry name" value="RibonucZ/Hydroxyglut_hydro"/>
</dbReference>